<feature type="compositionally biased region" description="Basic and acidic residues" evidence="2">
    <location>
        <begin position="1278"/>
        <end position="1301"/>
    </location>
</feature>
<keyword evidence="1" id="KW-0378">Hydrolase</keyword>
<evidence type="ECO:0000256" key="2">
    <source>
        <dbReference type="SAM" id="MobiDB-lite"/>
    </source>
</evidence>
<dbReference type="Gene3D" id="3.40.50.300">
    <property type="entry name" value="P-loop containing nucleotide triphosphate hydrolases"/>
    <property type="match status" value="2"/>
</dbReference>
<feature type="region of interest" description="Disordered" evidence="2">
    <location>
        <begin position="1278"/>
        <end position="1333"/>
    </location>
</feature>
<evidence type="ECO:0000256" key="1">
    <source>
        <dbReference type="ARBA" id="ARBA00022806"/>
    </source>
</evidence>
<dbReference type="CDD" id="cd18808">
    <property type="entry name" value="SF1_C_Upf1"/>
    <property type="match status" value="1"/>
</dbReference>
<evidence type="ECO:0000259" key="4">
    <source>
        <dbReference type="Pfam" id="PF13087"/>
    </source>
</evidence>
<reference evidence="5 6" key="1">
    <citation type="submission" date="2018-10" db="EMBL/GenBank/DDBJ databases">
        <title>Fifty Aureobasidium pullulans genomes reveal a recombining polyextremotolerant generalist.</title>
        <authorList>
            <person name="Gostincar C."/>
            <person name="Turk M."/>
            <person name="Zajc J."/>
            <person name="Gunde-Cimerman N."/>
        </authorList>
    </citation>
    <scope>NUCLEOTIDE SEQUENCE [LARGE SCALE GENOMIC DNA]</scope>
    <source>
        <strain evidence="5 6">EXF-3403</strain>
    </source>
</reference>
<dbReference type="InterPro" id="IPR047187">
    <property type="entry name" value="SF1_C_Upf1"/>
</dbReference>
<feature type="compositionally biased region" description="Acidic residues" evidence="2">
    <location>
        <begin position="38"/>
        <end position="48"/>
    </location>
</feature>
<evidence type="ECO:0000313" key="5">
    <source>
        <dbReference type="EMBL" id="THZ83782.1"/>
    </source>
</evidence>
<comment type="caution">
    <text evidence="5">The sequence shown here is derived from an EMBL/GenBank/DDBJ whole genome shotgun (WGS) entry which is preliminary data.</text>
</comment>
<protein>
    <recommendedName>
        <fullName evidence="7">P-loop containing nucleoside triphosphate hydrolase protein</fullName>
    </recommendedName>
</protein>
<feature type="domain" description="DNA2/NAM7 helicase-like C-terminal" evidence="4">
    <location>
        <begin position="875"/>
        <end position="1090"/>
    </location>
</feature>
<keyword evidence="1" id="KW-0547">Nucleotide-binding</keyword>
<name>A0A4S9XUJ9_AURPU</name>
<feature type="domain" description="DNA2/NAM7 helicase helicase" evidence="3">
    <location>
        <begin position="594"/>
        <end position="856"/>
    </location>
</feature>
<dbReference type="InterPro" id="IPR027417">
    <property type="entry name" value="P-loop_NTPase"/>
</dbReference>
<dbReference type="GO" id="GO:0004386">
    <property type="term" value="F:helicase activity"/>
    <property type="evidence" value="ECO:0007669"/>
    <property type="project" value="InterPro"/>
</dbReference>
<evidence type="ECO:0000259" key="3">
    <source>
        <dbReference type="Pfam" id="PF13086"/>
    </source>
</evidence>
<dbReference type="Proteomes" id="UP000310039">
    <property type="component" value="Unassembled WGS sequence"/>
</dbReference>
<keyword evidence="1" id="KW-0347">Helicase</keyword>
<gene>
    <name evidence="5" type="ORF">D6C84_04701</name>
</gene>
<dbReference type="InterPro" id="IPR045055">
    <property type="entry name" value="DNA2/NAM7-like"/>
</dbReference>
<dbReference type="Pfam" id="PF13086">
    <property type="entry name" value="AAA_11"/>
    <property type="match status" value="1"/>
</dbReference>
<evidence type="ECO:0008006" key="7">
    <source>
        <dbReference type="Google" id="ProtNLM"/>
    </source>
</evidence>
<dbReference type="PANTHER" id="PTHR10887">
    <property type="entry name" value="DNA2/NAM7 HELICASE FAMILY"/>
    <property type="match status" value="1"/>
</dbReference>
<accession>A0A4S9XUJ9</accession>
<dbReference type="InterPro" id="IPR041679">
    <property type="entry name" value="DNA2/NAM7-like_C"/>
</dbReference>
<dbReference type="SUPFAM" id="SSF52540">
    <property type="entry name" value="P-loop containing nucleoside triphosphate hydrolases"/>
    <property type="match status" value="1"/>
</dbReference>
<sequence>MASTTFDNDYSYDKFQEQDEELQFDPPEPQQSPVEDFSSSDDSSDDEDGEMDIAARLENMSVAQDNSHLQILTHKTLPSELFYQGDSPDLYKSDASAITDEYRGQDLPLMSGEKKDQKMLLRSNAVAMTWIKPSNKDATMHSFGQIWNNGERNYVRMLLHPDSQFPSVEIFVSREGKPDASVSIFANSIMRHAKSSYMGFALTSAHHNRDKLSIDKDAMRPEYETELGKLKQSGFLVQVQLNLLHDPKHAVPAAGPLLAQPIWRNIDQEEVDSLTTKLRLRIDGHSDPPPMTDAEVLIASFQINDKFTFSRRMGGTPDDCKRLFDFMEASMFMCCKYNNLWFYELQVSGRLADASMKDIIFKSPRWMWTRLVGETDASGKIIKATAIDWTEFALPTITPDLETASNLVRLGISRGNDAMADRQQQCFDKQAFAMVGYFNPDPVNPGYYRVDIDCPMQGVTGNKDTLVPELRTRVTLRTRDGSVFKGIFGPQFWDKSKNICLYVDLESSVIDEDFRKPKSVSIEMNRDTSQAERQHGAAIQVRYGPSRVDGDNQYPDIAHYYMSAPQTVFNNNRWVNTMSKAQEDAFVSGGAGQSNEEQHSLKKSFAESTTGISTLIGPPGTGKTYVVSNLLKDYLETNRIHRPYERCPIVVMAPSNAAVDNILQKMKDLTKDSPKPYNFVRFRGAKITPKVATAPLQDGETRIDDLEVALWELVDRQKTMIAANDSLGDLEYHVKFNNMVVKLLASKDDPMHATATKFAIARRQTKAPGISKNERQLAYEQLDEAKAELLSHFWSDVDGAFVTLIGAAHPDLRTYFRPRLATIDEAAMAPLPDALTGLVAFWNSLWHILQSGDPAQQRGRALAEGHNEFARFTRDSIMERIKTGRLHGLDFVQLILQYRMHPEISKLISEGWYKGTLKNHSSTEDMTPDAVTAMRFFSSRFGAAYDGWRVVAVDMSGDDASSRNYNGGSSLFNPKEADAVVEIVKGMMETDAPAQGRKLQPNDFLVTCWYAGMETNLHLVLKRAGLLGNADNKLNVRTVSACQGEEANIQIVAFCVNRPEKPMSTRFVSKKQSMNVALSRAKHMQILVGNFTEWMQARADGHKSLKRNGTNQFLGMLLDSLCTQSSATPYKVIAREDFETGLKGTNIEKSTFKDKIKIKSSRNFSNAFESVKDQWSKQKPAMKRRKIQAPKSFNTLAPEILAQRLKAVEALQKELSEMPKDKYSYAAEYSKIKTSSYIDEVKDGLYNELLDFNTKSNITPNTGVAAGRSLAAVGADIPSHEYRKAPQPEGEKKDDKAKDADAEMDDAPQTERDKPKRGTRGGQKNRKNGRGRA</sequence>
<keyword evidence="1" id="KW-0067">ATP-binding</keyword>
<dbReference type="EMBL" id="QZBT01000054">
    <property type="protein sequence ID" value="THZ83782.1"/>
    <property type="molecule type" value="Genomic_DNA"/>
</dbReference>
<dbReference type="PANTHER" id="PTHR10887:SF495">
    <property type="entry name" value="HELICASE SENATAXIN ISOFORM X1-RELATED"/>
    <property type="match status" value="1"/>
</dbReference>
<feature type="compositionally biased region" description="Basic residues" evidence="2">
    <location>
        <begin position="1317"/>
        <end position="1333"/>
    </location>
</feature>
<proteinExistence type="predicted"/>
<dbReference type="InterPro" id="IPR041677">
    <property type="entry name" value="DNA2/NAM7_AAA_11"/>
</dbReference>
<dbReference type="Pfam" id="PF13087">
    <property type="entry name" value="AAA_12"/>
    <property type="match status" value="1"/>
</dbReference>
<organism evidence="5 6">
    <name type="scientific">Aureobasidium pullulans</name>
    <name type="common">Black yeast</name>
    <name type="synonym">Pullularia pullulans</name>
    <dbReference type="NCBI Taxonomy" id="5580"/>
    <lineage>
        <taxon>Eukaryota</taxon>
        <taxon>Fungi</taxon>
        <taxon>Dikarya</taxon>
        <taxon>Ascomycota</taxon>
        <taxon>Pezizomycotina</taxon>
        <taxon>Dothideomycetes</taxon>
        <taxon>Dothideomycetidae</taxon>
        <taxon>Dothideales</taxon>
        <taxon>Saccotheciaceae</taxon>
        <taxon>Aureobasidium</taxon>
    </lineage>
</organism>
<feature type="region of interest" description="Disordered" evidence="2">
    <location>
        <begin position="1"/>
        <end position="48"/>
    </location>
</feature>
<evidence type="ECO:0000313" key="6">
    <source>
        <dbReference type="Proteomes" id="UP000310039"/>
    </source>
</evidence>